<dbReference type="PANTHER" id="PTHR42754">
    <property type="entry name" value="ENDOGLUCANASE"/>
    <property type="match status" value="1"/>
</dbReference>
<keyword evidence="3" id="KW-1185">Reference proteome</keyword>
<organism evidence="2 3">
    <name type="scientific">Paenibacillus rhizosphaerae</name>
    <dbReference type="NCBI Taxonomy" id="297318"/>
    <lineage>
        <taxon>Bacteria</taxon>
        <taxon>Bacillati</taxon>
        <taxon>Bacillota</taxon>
        <taxon>Bacilli</taxon>
        <taxon>Bacillales</taxon>
        <taxon>Paenibacillaceae</taxon>
        <taxon>Paenibacillus</taxon>
    </lineage>
</organism>
<dbReference type="PANTHER" id="PTHR42754:SF1">
    <property type="entry name" value="LIPOPROTEIN"/>
    <property type="match status" value="1"/>
</dbReference>
<dbReference type="SMART" id="SM00635">
    <property type="entry name" value="BID_2"/>
    <property type="match status" value="2"/>
</dbReference>
<feature type="domain" description="BIG2" evidence="1">
    <location>
        <begin position="511"/>
        <end position="593"/>
    </location>
</feature>
<dbReference type="InterPro" id="IPR008964">
    <property type="entry name" value="Invasin/intimin_cell_adhesion"/>
</dbReference>
<dbReference type="InterPro" id="IPR003343">
    <property type="entry name" value="Big_2"/>
</dbReference>
<dbReference type="Gene3D" id="2.130.10.10">
    <property type="entry name" value="YVTN repeat-like/Quinoprotein amine dehydrogenase"/>
    <property type="match status" value="1"/>
</dbReference>
<evidence type="ECO:0000259" key="1">
    <source>
        <dbReference type="SMART" id="SM00635"/>
    </source>
</evidence>
<evidence type="ECO:0000313" key="2">
    <source>
        <dbReference type="EMBL" id="OMF54396.1"/>
    </source>
</evidence>
<reference evidence="2 3" key="1">
    <citation type="submission" date="2016-11" db="EMBL/GenBank/DDBJ databases">
        <title>Paenibacillus species isolates.</title>
        <authorList>
            <person name="Beno S.M."/>
        </authorList>
    </citation>
    <scope>NUCLEOTIDE SEQUENCE [LARGE SCALE GENOMIC DNA]</scope>
    <source>
        <strain evidence="2 3">FSL R5-0378</strain>
    </source>
</reference>
<dbReference type="InterPro" id="IPR011047">
    <property type="entry name" value="Quinoprotein_ADH-like_sf"/>
</dbReference>
<dbReference type="STRING" id="297318.BK138_14525"/>
<sequence length="602" mass="65636">MSRFLLRFTSMMLVLLIVLPGGKAEVVRAESDSQTHMEWSREYGSWSAGEGVLPTSDGGYLALGSYTEVVPAGEWDDYEQQAYIMKLSPEGEVKWEQRLAYGGSSTNEALSAIETRDGGYLVYGTSTNQAGEPYSQMYLAKLDADGGLKWDRTQDDPYIYSTPKAAVELEDGSFVIGGKGISKMGYESAYALKVDGQGQELWYNKYRYAESQYFDDLIPAVDGGLIAVGAVNTPEYEAGDPDALLIVKLNADGQEVWSKQISDPHTDRGAFAVIPAGDDGYLIGSQRVVDQQRITILTKTDLNGEPQWEKTFKTEGSDYEVFNNLIPLGDGYALLGGHYSGSPSNRKIQYDVLTVDRDGNLLNRHLFKEAALSRFGIGAAGPDGGVIVPGTVLREETTKFQLIKVAPFQEQGPADDRKPTSIAFSGKELKLKEGETVPSVLEAVYEDGSHSDLSTAAVYSIEDASIAEADPSGRVIGVSRGKTYLLAEFQGLSARIKVQVLPKDSDEFDKVKGRLQLDSDEYSLAAGTQIDIRVTVLDYLTGKETDVTKQAKFRSENPDIADIDAEGNLVGKRAGNTTIYAFYKGSHVMADVQVMRSAGPER</sequence>
<dbReference type="EMBL" id="MRTP01000003">
    <property type="protein sequence ID" value="OMF54396.1"/>
    <property type="molecule type" value="Genomic_DNA"/>
</dbReference>
<dbReference type="InterPro" id="IPR015943">
    <property type="entry name" value="WD40/YVTN_repeat-like_dom_sf"/>
</dbReference>
<proteinExistence type="predicted"/>
<protein>
    <recommendedName>
        <fullName evidence="1">BIG2 domain-containing protein</fullName>
    </recommendedName>
</protein>
<evidence type="ECO:0000313" key="3">
    <source>
        <dbReference type="Proteomes" id="UP000187172"/>
    </source>
</evidence>
<dbReference type="SUPFAM" id="SSF50998">
    <property type="entry name" value="Quinoprotein alcohol dehydrogenase-like"/>
    <property type="match status" value="1"/>
</dbReference>
<accession>A0A1R1ERC6</accession>
<dbReference type="Proteomes" id="UP000187172">
    <property type="component" value="Unassembled WGS sequence"/>
</dbReference>
<name>A0A1R1ERC6_9BACL</name>
<dbReference type="AlphaFoldDB" id="A0A1R1ERC6"/>
<dbReference type="SUPFAM" id="SSF49373">
    <property type="entry name" value="Invasin/intimin cell-adhesion fragments"/>
    <property type="match status" value="1"/>
</dbReference>
<feature type="domain" description="BIG2" evidence="1">
    <location>
        <begin position="418"/>
        <end position="499"/>
    </location>
</feature>
<comment type="caution">
    <text evidence="2">The sequence shown here is derived from an EMBL/GenBank/DDBJ whole genome shotgun (WGS) entry which is preliminary data.</text>
</comment>
<dbReference type="Gene3D" id="2.60.40.1080">
    <property type="match status" value="2"/>
</dbReference>
<dbReference type="RefSeq" id="WP_076170300.1">
    <property type="nucleotide sequence ID" value="NZ_MRTP01000003.1"/>
</dbReference>
<gene>
    <name evidence="2" type="ORF">BK138_14525</name>
</gene>